<proteinExistence type="predicted"/>
<protein>
    <submittedName>
        <fullName evidence="1">Uncharacterized protein</fullName>
    </submittedName>
</protein>
<gene>
    <name evidence="1" type="ORF">OG994_12665</name>
</gene>
<dbReference type="EMBL" id="CP108084">
    <property type="protein sequence ID" value="WUP52310.1"/>
    <property type="molecule type" value="Genomic_DNA"/>
</dbReference>
<keyword evidence="2" id="KW-1185">Reference proteome</keyword>
<organism evidence="1 2">
    <name type="scientific">Micromonospora globbae</name>
    <dbReference type="NCBI Taxonomy" id="1894969"/>
    <lineage>
        <taxon>Bacteria</taxon>
        <taxon>Bacillati</taxon>
        <taxon>Actinomycetota</taxon>
        <taxon>Actinomycetes</taxon>
        <taxon>Micromonosporales</taxon>
        <taxon>Micromonosporaceae</taxon>
        <taxon>Micromonospora</taxon>
    </lineage>
</organism>
<sequence length="302" mass="33345">MNADVPPLPAPLAGFAGAREQVLDEHMYRLPPQAGRRVTFRLQLFTAPGLRPVAVATQMPGAGEGASSTNAAEACATAVWQQYFADDSEPPIWVVHMIIEDVRDLTVVTFTVDSSEHTLHTPRWRQISPAAVDALVGRHVDLERGSGFVPPEIEPDPESTYVAQPVVLLPRPAPFREDGCMGSGVPWWRRLGRQLVPRRGGRDCCWYHGGDWHVVSRLAIRLAARAKAASVGFEDTPSYVLNHPDAQGLTDWEREALFSLIVDTIRPYAPWPSREGYNNGQHRAQALLDAGARRVLIQRVAD</sequence>
<evidence type="ECO:0000313" key="1">
    <source>
        <dbReference type="EMBL" id="WUP52310.1"/>
    </source>
</evidence>
<reference evidence="1" key="1">
    <citation type="submission" date="2022-10" db="EMBL/GenBank/DDBJ databases">
        <title>The complete genomes of actinobacterial strains from the NBC collection.</title>
        <authorList>
            <person name="Joergensen T.S."/>
            <person name="Alvarez Arevalo M."/>
            <person name="Sterndorff E.B."/>
            <person name="Faurdal D."/>
            <person name="Vuksanovic O."/>
            <person name="Mourched A.-S."/>
            <person name="Charusanti P."/>
            <person name="Shaw S."/>
            <person name="Blin K."/>
            <person name="Weber T."/>
        </authorList>
    </citation>
    <scope>NUCLEOTIDE SEQUENCE</scope>
    <source>
        <strain evidence="1">NBC_00256</strain>
    </source>
</reference>
<dbReference type="RefSeq" id="WP_328853370.1">
    <property type="nucleotide sequence ID" value="NZ_CP108084.1"/>
</dbReference>
<accession>A0ABZ1SCX4</accession>
<evidence type="ECO:0000313" key="2">
    <source>
        <dbReference type="Proteomes" id="UP001432190"/>
    </source>
</evidence>
<name>A0ABZ1SCX4_9ACTN</name>
<dbReference type="Proteomes" id="UP001432190">
    <property type="component" value="Chromosome"/>
</dbReference>